<proteinExistence type="predicted"/>
<name>A0AAW2JB79_9LAMI</name>
<dbReference type="PANTHER" id="PTHR37984:SF5">
    <property type="entry name" value="PROTEIN NYNRIN-LIKE"/>
    <property type="match status" value="1"/>
</dbReference>
<dbReference type="Gene3D" id="1.10.340.70">
    <property type="match status" value="1"/>
</dbReference>
<dbReference type="SUPFAM" id="SSF53098">
    <property type="entry name" value="Ribonuclease H-like"/>
    <property type="match status" value="1"/>
</dbReference>
<dbReference type="AlphaFoldDB" id="A0AAW2JB79"/>
<feature type="domain" description="Integrase catalytic" evidence="3">
    <location>
        <begin position="843"/>
        <end position="1002"/>
    </location>
</feature>
<feature type="region of interest" description="Disordered" evidence="2">
    <location>
        <begin position="33"/>
        <end position="101"/>
    </location>
</feature>
<dbReference type="EMBL" id="JACGWM010001568">
    <property type="protein sequence ID" value="KAL0291559.1"/>
    <property type="molecule type" value="Genomic_DNA"/>
</dbReference>
<dbReference type="InterPro" id="IPR012337">
    <property type="entry name" value="RNaseH-like_sf"/>
</dbReference>
<reference evidence="4" key="2">
    <citation type="journal article" date="2024" name="Plant">
        <title>Genomic evolution and insights into agronomic trait innovations of Sesamum species.</title>
        <authorList>
            <person name="Miao H."/>
            <person name="Wang L."/>
            <person name="Qu L."/>
            <person name="Liu H."/>
            <person name="Sun Y."/>
            <person name="Le M."/>
            <person name="Wang Q."/>
            <person name="Wei S."/>
            <person name="Zheng Y."/>
            <person name="Lin W."/>
            <person name="Duan Y."/>
            <person name="Cao H."/>
            <person name="Xiong S."/>
            <person name="Wang X."/>
            <person name="Wei L."/>
            <person name="Li C."/>
            <person name="Ma Q."/>
            <person name="Ju M."/>
            <person name="Zhao R."/>
            <person name="Li G."/>
            <person name="Mu C."/>
            <person name="Tian Q."/>
            <person name="Mei H."/>
            <person name="Zhang T."/>
            <person name="Gao T."/>
            <person name="Zhang H."/>
        </authorList>
    </citation>
    <scope>NUCLEOTIDE SEQUENCE</scope>
    <source>
        <strain evidence="4">KEN8</strain>
    </source>
</reference>
<dbReference type="InterPro" id="IPR050951">
    <property type="entry name" value="Retrovirus_Pol_polyprotein"/>
</dbReference>
<evidence type="ECO:0000256" key="1">
    <source>
        <dbReference type="ARBA" id="ARBA00023268"/>
    </source>
</evidence>
<dbReference type="SUPFAM" id="SSF56672">
    <property type="entry name" value="DNA/RNA polymerases"/>
    <property type="match status" value="1"/>
</dbReference>
<gene>
    <name evidence="4" type="ORF">Scaly_2632000</name>
</gene>
<comment type="caution">
    <text evidence="4">The sequence shown here is derived from an EMBL/GenBank/DDBJ whole genome shotgun (WGS) entry which is preliminary data.</text>
</comment>
<dbReference type="InterPro" id="IPR043502">
    <property type="entry name" value="DNA/RNA_pol_sf"/>
</dbReference>
<reference evidence="4" key="1">
    <citation type="submission" date="2020-06" db="EMBL/GenBank/DDBJ databases">
        <authorList>
            <person name="Li T."/>
            <person name="Hu X."/>
            <person name="Zhang T."/>
            <person name="Song X."/>
            <person name="Zhang H."/>
            <person name="Dai N."/>
            <person name="Sheng W."/>
            <person name="Hou X."/>
            <person name="Wei L."/>
        </authorList>
    </citation>
    <scope>NUCLEOTIDE SEQUENCE</scope>
    <source>
        <strain evidence="4">KEN8</strain>
        <tissue evidence="4">Leaf</tissue>
    </source>
</reference>
<feature type="region of interest" description="Disordered" evidence="2">
    <location>
        <begin position="138"/>
        <end position="164"/>
    </location>
</feature>
<dbReference type="GO" id="GO:0003676">
    <property type="term" value="F:nucleic acid binding"/>
    <property type="evidence" value="ECO:0007669"/>
    <property type="project" value="InterPro"/>
</dbReference>
<evidence type="ECO:0000256" key="2">
    <source>
        <dbReference type="SAM" id="MobiDB-lite"/>
    </source>
</evidence>
<dbReference type="Pfam" id="PF17921">
    <property type="entry name" value="Integrase_H2C2"/>
    <property type="match status" value="1"/>
</dbReference>
<feature type="compositionally biased region" description="Basic and acidic residues" evidence="2">
    <location>
        <begin position="92"/>
        <end position="101"/>
    </location>
</feature>
<accession>A0AAW2JB79</accession>
<dbReference type="Gene3D" id="3.30.420.10">
    <property type="entry name" value="Ribonuclease H-like superfamily/Ribonuclease H"/>
    <property type="match status" value="1"/>
</dbReference>
<protein>
    <recommendedName>
        <fullName evidence="3">Integrase catalytic domain-containing protein</fullName>
    </recommendedName>
</protein>
<evidence type="ECO:0000259" key="3">
    <source>
        <dbReference type="PROSITE" id="PS50994"/>
    </source>
</evidence>
<feature type="compositionally biased region" description="Polar residues" evidence="2">
    <location>
        <begin position="82"/>
        <end position="91"/>
    </location>
</feature>
<dbReference type="InterPro" id="IPR001584">
    <property type="entry name" value="Integrase_cat-core"/>
</dbReference>
<dbReference type="InterPro" id="IPR041577">
    <property type="entry name" value="RT_RNaseH_2"/>
</dbReference>
<dbReference type="PANTHER" id="PTHR37984">
    <property type="entry name" value="PROTEIN CBG26694"/>
    <property type="match status" value="1"/>
</dbReference>
<sequence>MLPEGLVEGFPLLGHIGGPLLQVNQKEKASFSFARATPGGPSKRTRASSLDTPPQVFLGRHLHHPLLPSLKKRGDPSKHSRTSSNSLYSRQTLEHERKETSSLELTLMRGVVTPKNRLLFAPLPREDLEKSVSLHMMKGTPHTPERSLEAKTRGQGGTPSHEGAPKKVIEKTILDFSHMEEVRHFLEGYWASCIKEFKKFDEYQREVAKIAIAILDYGFKDCKKQFAAQGYAPAGEEPSFLDIGVAMVNDPNPFVNPTTPSSGNFISEFEEDLDSILGEVEEEVRNTPLEAAIDLVVGEVLSEGATILKEGVSFQPSDHEVPPIFYWRYRLDAQGNPRLGEVGMSCTSCGLCADDRMLRRRLGRGAFQTRRLGATLGSCALELNSSAQSWLTRAAPESPPMALFSLVDTLYSRVETLLKAVGDWLEMLDKWDKDHAPMSKVKIPDLKPFGVHSTKRVRELLVGHGNIFPRKTTQIEGLDDVRVQINGKAVMVMLDTGGELAGKAYSRCDVRGIEVGAWTGKCNLMVVPLDDFDVILGVDFMLLAHATDSVRTAEKKYSFMLAMQVKTGVQRCLPPELPKKLPPRRVIDHAIELELGARPPAQAPYHMATAELAELRKQLDGLLEIGLIKPSKVPYDLFDKLNKAKCYMKIDLIGYWQVRVVRGDEQKTMRVTRLLKQAISSQPVLKFPQFDKPFEVQVDASDRALGGEAVPKQASWQEFLGEFDFEGVHRLGKHNDVVDALSKKLDEEYVTALTVIEFDFLDQIQESSKTDAGPFCRCMLRETHDPQWAEHPGIDRMLALLARRYYWPRMDKDVEAYTRTCLVSQLDKVEEKKEAGLSQPLPIPEVPWQSISIDFISGFSKVNGMTSVLVVVDRFSKYGIFIVAPHVYPVETTAELFFINVTKYFCVPQGIISDRDAKFTGRFWTTLFNMMGTELKFSTTNHPQIDGQTERVNALVKDYLRHYMPASQRNWVDLLDVAQFSYNLHKSSATGMSPFELAYGQQPTTPHGYQFRSQVENALRPTGLLGLSRSCKMSIGDQVLLKLTPQIWKKISSKSVHCGLIPKYDDPLSTGAAGMHIRALDGVGMVRHSDTKSGSRAVGVLGCGVRGQACRARHMGYYE</sequence>
<organism evidence="4">
    <name type="scientific">Sesamum calycinum</name>
    <dbReference type="NCBI Taxonomy" id="2727403"/>
    <lineage>
        <taxon>Eukaryota</taxon>
        <taxon>Viridiplantae</taxon>
        <taxon>Streptophyta</taxon>
        <taxon>Embryophyta</taxon>
        <taxon>Tracheophyta</taxon>
        <taxon>Spermatophyta</taxon>
        <taxon>Magnoliopsida</taxon>
        <taxon>eudicotyledons</taxon>
        <taxon>Gunneridae</taxon>
        <taxon>Pentapetalae</taxon>
        <taxon>asterids</taxon>
        <taxon>lamiids</taxon>
        <taxon>Lamiales</taxon>
        <taxon>Pedaliaceae</taxon>
        <taxon>Sesamum</taxon>
    </lineage>
</organism>
<dbReference type="Pfam" id="PF17919">
    <property type="entry name" value="RT_RNaseH_2"/>
    <property type="match status" value="1"/>
</dbReference>
<dbReference type="GO" id="GO:0015074">
    <property type="term" value="P:DNA integration"/>
    <property type="evidence" value="ECO:0007669"/>
    <property type="project" value="InterPro"/>
</dbReference>
<evidence type="ECO:0000313" key="4">
    <source>
        <dbReference type="EMBL" id="KAL0291559.1"/>
    </source>
</evidence>
<dbReference type="PROSITE" id="PS50994">
    <property type="entry name" value="INTEGRASE"/>
    <property type="match status" value="1"/>
</dbReference>
<dbReference type="InterPro" id="IPR036397">
    <property type="entry name" value="RNaseH_sf"/>
</dbReference>
<feature type="compositionally biased region" description="Basic and acidic residues" evidence="2">
    <location>
        <begin position="143"/>
        <end position="152"/>
    </location>
</feature>
<dbReference type="Gene3D" id="3.10.10.10">
    <property type="entry name" value="HIV Type 1 Reverse Transcriptase, subunit A, domain 1"/>
    <property type="match status" value="1"/>
</dbReference>
<dbReference type="InterPro" id="IPR041588">
    <property type="entry name" value="Integrase_H2C2"/>
</dbReference>
<keyword evidence="1" id="KW-0511">Multifunctional enzyme</keyword>